<proteinExistence type="predicted"/>
<dbReference type="AlphaFoldDB" id="A0A8J6HHN0"/>
<sequence>MDSPRRPERIRASGKPERKLPSTMRVLIRSACTSSRIIQIGIEGHVTGLASSVAPEEDKPVTIIKDVSGKKDEREKIAEPSKALERLESLFLQTKICSISLAASSLFASALRERANHLEVVPEDGGMIDQATFDQPPSESDMEVLKEQGHGFAFSSHPTSAALVHEEKASEGEERFGWLVFGRVAGGEDRKKRIHFSFPPEGKPADEAFQSLFTHTDGKIRDGYGRKLWSDPCCMWSFTNWVKSGRKVVAKAQLDAKAYGLYLHKSARTAILMEIIKWFAFFNGLLHHATPPSVTDTKSGFLEALSPQKQVGRFSRSIESGSDNGDQAAPGLEPGTSRMQSGAPGAWPQCSV</sequence>
<feature type="region of interest" description="Disordered" evidence="1">
    <location>
        <begin position="1"/>
        <end position="20"/>
    </location>
</feature>
<accession>A0A8J6HHN0</accession>
<keyword evidence="3" id="KW-1185">Reference proteome</keyword>
<dbReference type="EMBL" id="JABDTM020024923">
    <property type="protein sequence ID" value="KAH0813813.1"/>
    <property type="molecule type" value="Genomic_DNA"/>
</dbReference>
<gene>
    <name evidence="2" type="ORF">GEV33_008979</name>
</gene>
<dbReference type="Proteomes" id="UP000719412">
    <property type="component" value="Unassembled WGS sequence"/>
</dbReference>
<protein>
    <submittedName>
        <fullName evidence="2">Uncharacterized protein</fullName>
    </submittedName>
</protein>
<reference evidence="2" key="2">
    <citation type="submission" date="2021-08" db="EMBL/GenBank/DDBJ databases">
        <authorList>
            <person name="Eriksson T."/>
        </authorList>
    </citation>
    <scope>NUCLEOTIDE SEQUENCE</scope>
    <source>
        <strain evidence="2">Stoneville</strain>
        <tissue evidence="2">Whole head</tissue>
    </source>
</reference>
<evidence type="ECO:0000256" key="1">
    <source>
        <dbReference type="SAM" id="MobiDB-lite"/>
    </source>
</evidence>
<evidence type="ECO:0000313" key="3">
    <source>
        <dbReference type="Proteomes" id="UP000719412"/>
    </source>
</evidence>
<organism evidence="2 3">
    <name type="scientific">Tenebrio molitor</name>
    <name type="common">Yellow mealworm beetle</name>
    <dbReference type="NCBI Taxonomy" id="7067"/>
    <lineage>
        <taxon>Eukaryota</taxon>
        <taxon>Metazoa</taxon>
        <taxon>Ecdysozoa</taxon>
        <taxon>Arthropoda</taxon>
        <taxon>Hexapoda</taxon>
        <taxon>Insecta</taxon>
        <taxon>Pterygota</taxon>
        <taxon>Neoptera</taxon>
        <taxon>Endopterygota</taxon>
        <taxon>Coleoptera</taxon>
        <taxon>Polyphaga</taxon>
        <taxon>Cucujiformia</taxon>
        <taxon>Tenebrionidae</taxon>
        <taxon>Tenebrio</taxon>
    </lineage>
</organism>
<comment type="caution">
    <text evidence="2">The sequence shown here is derived from an EMBL/GenBank/DDBJ whole genome shotgun (WGS) entry which is preliminary data.</text>
</comment>
<reference evidence="2" key="1">
    <citation type="journal article" date="2020" name="J Insects Food Feed">
        <title>The yellow mealworm (Tenebrio molitor) genome: a resource for the emerging insects as food and feed industry.</title>
        <authorList>
            <person name="Eriksson T."/>
            <person name="Andere A."/>
            <person name="Kelstrup H."/>
            <person name="Emery V."/>
            <person name="Picard C."/>
        </authorList>
    </citation>
    <scope>NUCLEOTIDE SEQUENCE</scope>
    <source>
        <strain evidence="2">Stoneville</strain>
        <tissue evidence="2">Whole head</tissue>
    </source>
</reference>
<evidence type="ECO:0000313" key="2">
    <source>
        <dbReference type="EMBL" id="KAH0813813.1"/>
    </source>
</evidence>
<feature type="region of interest" description="Disordered" evidence="1">
    <location>
        <begin position="313"/>
        <end position="352"/>
    </location>
</feature>
<name>A0A8J6HHN0_TENMO</name>